<evidence type="ECO:0000256" key="1">
    <source>
        <dbReference type="SAM" id="MobiDB-lite"/>
    </source>
</evidence>
<organism evidence="2 3">
    <name type="scientific">Anopheles atroparvus</name>
    <name type="common">European mosquito</name>
    <dbReference type="NCBI Taxonomy" id="41427"/>
    <lineage>
        <taxon>Eukaryota</taxon>
        <taxon>Metazoa</taxon>
        <taxon>Ecdysozoa</taxon>
        <taxon>Arthropoda</taxon>
        <taxon>Hexapoda</taxon>
        <taxon>Insecta</taxon>
        <taxon>Pterygota</taxon>
        <taxon>Neoptera</taxon>
        <taxon>Endopterygota</taxon>
        <taxon>Diptera</taxon>
        <taxon>Nematocera</taxon>
        <taxon>Culicoidea</taxon>
        <taxon>Culicidae</taxon>
        <taxon>Anophelinae</taxon>
        <taxon>Anopheles</taxon>
    </lineage>
</organism>
<feature type="compositionally biased region" description="Basic and acidic residues" evidence="1">
    <location>
        <begin position="1"/>
        <end position="16"/>
    </location>
</feature>
<reference evidence="2" key="1">
    <citation type="submission" date="2024-04" db="UniProtKB">
        <authorList>
            <consortium name="EnsemblMetazoa"/>
        </authorList>
    </citation>
    <scope>IDENTIFICATION</scope>
    <source>
        <strain evidence="2">EBRO</strain>
    </source>
</reference>
<name>A0AAG5DPU5_ANOAO</name>
<feature type="region of interest" description="Disordered" evidence="1">
    <location>
        <begin position="1"/>
        <end position="62"/>
    </location>
</feature>
<evidence type="ECO:0000313" key="2">
    <source>
        <dbReference type="EnsemblMetazoa" id="ENSAATROPP013161"/>
    </source>
</evidence>
<keyword evidence="3" id="KW-1185">Reference proteome</keyword>
<feature type="compositionally biased region" description="Basic and acidic residues" evidence="1">
    <location>
        <begin position="24"/>
        <end position="41"/>
    </location>
</feature>
<sequence length="62" mass="6811">MTEKRSRSKASCENKCRKPTGVNEIDHESPREKGARQRSIDQCENGTATAEAREWSGCGGEG</sequence>
<dbReference type="AlphaFoldDB" id="A0AAG5DPU5"/>
<dbReference type="EnsemblMetazoa" id="ENSAATROPT014435">
    <property type="protein sequence ID" value="ENSAATROPP013161"/>
    <property type="gene ID" value="ENSAATROPG011712"/>
</dbReference>
<protein>
    <submittedName>
        <fullName evidence="2">Uncharacterized protein</fullName>
    </submittedName>
</protein>
<dbReference type="Proteomes" id="UP000075880">
    <property type="component" value="Unassembled WGS sequence"/>
</dbReference>
<accession>A0AAG5DPU5</accession>
<evidence type="ECO:0000313" key="3">
    <source>
        <dbReference type="Proteomes" id="UP000075880"/>
    </source>
</evidence>
<proteinExistence type="predicted"/>